<dbReference type="InterPro" id="IPR036397">
    <property type="entry name" value="RNaseH_sf"/>
</dbReference>
<dbReference type="Pfam" id="PF13518">
    <property type="entry name" value="HTH_28"/>
    <property type="match status" value="1"/>
</dbReference>
<sequence length="337" mass="40335">MPPHKSEDYKISAVQYYLSKNKNQVQTCEIFQCHPRSLMRWVDKYNKNKNITRKKKTSKAYKIKKEQVDYILKILNDDKTITMNDMLQKVKEKYSDFDITSRHISNIVRDNNITLKLTRFRHEPTKRFGKDININKNIKLFYEKVKQYKIDDIICIDETSIKSLQKRKFCYSRKGKRCVVKTHSQEVFKKYTGIFAISTKGVLGWKLYDKGGINSERLYDFLQEHITNKYKNKLIIMDNASSHRNQKIKDLVNKDNEILYSVPYQHFTNAIENWFSVLKSKLQKKKGLTYNHLQSNIENVLRDIPLITFKNIFKGVYERPEKYKPKNKTRKIKKNYL</sequence>
<feature type="domain" description="Tc1-like transposase DDE" evidence="1">
    <location>
        <begin position="152"/>
        <end position="285"/>
    </location>
</feature>
<reference evidence="3" key="1">
    <citation type="journal article" date="2020" name="Nature">
        <title>Giant virus diversity and host interactions through global metagenomics.</title>
        <authorList>
            <person name="Schulz F."/>
            <person name="Roux S."/>
            <person name="Paez-Espino D."/>
            <person name="Jungbluth S."/>
            <person name="Walsh D.A."/>
            <person name="Denef V.J."/>
            <person name="McMahon K.D."/>
            <person name="Konstantinidis K.T."/>
            <person name="Eloe-Fadrosh E.A."/>
            <person name="Kyrpides N.C."/>
            <person name="Woyke T."/>
        </authorList>
    </citation>
    <scope>NUCLEOTIDE SEQUENCE</scope>
    <source>
        <strain evidence="3">GVMAG-M-3300020185-33</strain>
    </source>
</reference>
<proteinExistence type="predicted"/>
<evidence type="ECO:0000313" key="3">
    <source>
        <dbReference type="EMBL" id="QHS99120.1"/>
    </source>
</evidence>
<accession>A0A6C0C3X7</accession>
<evidence type="ECO:0000259" key="1">
    <source>
        <dbReference type="Pfam" id="PF13358"/>
    </source>
</evidence>
<organism evidence="3">
    <name type="scientific">viral metagenome</name>
    <dbReference type="NCBI Taxonomy" id="1070528"/>
    <lineage>
        <taxon>unclassified sequences</taxon>
        <taxon>metagenomes</taxon>
        <taxon>organismal metagenomes</taxon>
    </lineage>
</organism>
<dbReference type="Gene3D" id="3.30.420.10">
    <property type="entry name" value="Ribonuclease H-like superfamily/Ribonuclease H"/>
    <property type="match status" value="1"/>
</dbReference>
<dbReference type="InterPro" id="IPR009057">
    <property type="entry name" value="Homeodomain-like_sf"/>
</dbReference>
<dbReference type="Pfam" id="PF13358">
    <property type="entry name" value="DDE_3"/>
    <property type="match status" value="1"/>
</dbReference>
<dbReference type="PANTHER" id="PTHR46564">
    <property type="entry name" value="TRANSPOSASE"/>
    <property type="match status" value="1"/>
</dbReference>
<dbReference type="InterPro" id="IPR055247">
    <property type="entry name" value="InsJ-like_HTH"/>
</dbReference>
<dbReference type="InterPro" id="IPR038717">
    <property type="entry name" value="Tc1-like_DDE_dom"/>
</dbReference>
<dbReference type="EMBL" id="MN739334">
    <property type="protein sequence ID" value="QHS99120.1"/>
    <property type="molecule type" value="Genomic_DNA"/>
</dbReference>
<protein>
    <submittedName>
        <fullName evidence="3">Uncharacterized protein</fullName>
    </submittedName>
</protein>
<dbReference type="AlphaFoldDB" id="A0A6C0C3X7"/>
<dbReference type="PANTHER" id="PTHR46564:SF1">
    <property type="entry name" value="TRANSPOSASE"/>
    <property type="match status" value="1"/>
</dbReference>
<dbReference type="NCBIfam" id="NF033545">
    <property type="entry name" value="transpos_IS630"/>
    <property type="match status" value="1"/>
</dbReference>
<dbReference type="GO" id="GO:0003676">
    <property type="term" value="F:nucleic acid binding"/>
    <property type="evidence" value="ECO:0007669"/>
    <property type="project" value="InterPro"/>
</dbReference>
<feature type="domain" description="Insertion element IS150 protein InsJ-like helix-turn-helix" evidence="2">
    <location>
        <begin position="10"/>
        <end position="47"/>
    </location>
</feature>
<evidence type="ECO:0000259" key="2">
    <source>
        <dbReference type="Pfam" id="PF13518"/>
    </source>
</evidence>
<dbReference type="SUPFAM" id="SSF46689">
    <property type="entry name" value="Homeodomain-like"/>
    <property type="match status" value="1"/>
</dbReference>
<name>A0A6C0C3X7_9ZZZZ</name>
<dbReference type="InterPro" id="IPR047655">
    <property type="entry name" value="Transpos_IS630-like"/>
</dbReference>